<dbReference type="SUPFAM" id="SSF49899">
    <property type="entry name" value="Concanavalin A-like lectins/glucanases"/>
    <property type="match status" value="1"/>
</dbReference>
<reference evidence="2 3" key="1">
    <citation type="submission" date="2020-08" db="EMBL/GenBank/DDBJ databases">
        <title>A Genomic Blueprint of the Chicken Gut Microbiome.</title>
        <authorList>
            <person name="Gilroy R."/>
            <person name="Ravi A."/>
            <person name="Getino M."/>
            <person name="Pursley I."/>
            <person name="Horton D.L."/>
            <person name="Alikhan N.-F."/>
            <person name="Baker D."/>
            <person name="Gharbi K."/>
            <person name="Hall N."/>
            <person name="Watson M."/>
            <person name="Adriaenssens E.M."/>
            <person name="Foster-Nyarko E."/>
            <person name="Jarju S."/>
            <person name="Secka A."/>
            <person name="Antonio M."/>
            <person name="Oren A."/>
            <person name="Chaudhuri R."/>
            <person name="La Ragione R.M."/>
            <person name="Hildebrand F."/>
            <person name="Pallen M.J."/>
        </authorList>
    </citation>
    <scope>NUCLEOTIDE SEQUENCE [LARGE SCALE GENOMIC DNA]</scope>
    <source>
        <strain evidence="2 3">Sa3CUA2</strain>
    </source>
</reference>
<dbReference type="InterPro" id="IPR013320">
    <property type="entry name" value="ConA-like_dom_sf"/>
</dbReference>
<dbReference type="Proteomes" id="UP000604241">
    <property type="component" value="Unassembled WGS sequence"/>
</dbReference>
<evidence type="ECO:0000256" key="1">
    <source>
        <dbReference type="SAM" id="SignalP"/>
    </source>
</evidence>
<keyword evidence="1" id="KW-0732">Signal</keyword>
<feature type="signal peptide" evidence="1">
    <location>
        <begin position="1"/>
        <end position="26"/>
    </location>
</feature>
<protein>
    <submittedName>
        <fullName evidence="2">Uncharacterized protein</fullName>
    </submittedName>
</protein>
<feature type="chain" id="PRO_5046383668" evidence="1">
    <location>
        <begin position="27"/>
        <end position="1187"/>
    </location>
</feature>
<dbReference type="SUPFAM" id="SSF69318">
    <property type="entry name" value="Integrin alpha N-terminal domain"/>
    <property type="match status" value="1"/>
</dbReference>
<proteinExistence type="predicted"/>
<dbReference type="EMBL" id="JACSQV010000004">
    <property type="protein sequence ID" value="MBD7917823.1"/>
    <property type="molecule type" value="Genomic_DNA"/>
</dbReference>
<accession>A0ABR8QBL6</accession>
<evidence type="ECO:0000313" key="3">
    <source>
        <dbReference type="Proteomes" id="UP000604241"/>
    </source>
</evidence>
<evidence type="ECO:0000313" key="2">
    <source>
        <dbReference type="EMBL" id="MBD7917823.1"/>
    </source>
</evidence>
<dbReference type="InterPro" id="IPR028994">
    <property type="entry name" value="Integrin_alpha_N"/>
</dbReference>
<sequence length="1187" mass="122585">MTGLRTAAVASALALVAAGLAPAAWADAPAVPASPAPATCTDEVADETAAAALAAQCDREVEVLDARSEWATTYALPDGTMRLDTSIAAVRTDASGEWEPVDASVVEGDGGLVVASAVTPMVFSDGSAGQPLARIERDGHELTFDAPFDLPEPTVDGAQVTYAEVLPGVDLVLTVNEDATGFSEVLRVESPEAAAHPALAELTFDVETSDGIALQPTDGAFVAADGSGAPVFTSPVPTMWDSSTVASVPGWGGGPDRGVGPTADEVDPTVAPAPGAEVAAMVSEVDDDTVTITPDAELVADPATEWPVFIDPGISGSLHHYTAVRTAFGSAYNFAGDEGVGLCDRGATSTCPQTFRSRILWQFEGLQALGNLEPGDVLGAVFAATGTHSYSCTPMPVTLYAVANFDQSTVYPGGGYWQPLQTHNITHRAGCGAGKEPRRIEFDATWQAQAVASANTGNASFGMAADEGSMMSWKRYAWDASFSVTYNRPPAAAQNARTTAPYTACRTGAARPALRSVTPVLRAVLTDPDGGNLHGQFVVDDIATGARVWGSGWLPAQGTGSEQATAVPSGVLAGGRVYRWSVLGGDGITTGPAVACEFVTDLAPPVIPTVTPVADMPAVYAEDATRGGIGIEGRFTLDPGTSTDVAAFRYEVSGQQIRTVPATYRTIAVVPTTIGSHTLKVESIDKAGWASPARVYRFTVASAGVSDAWAFDEESGSTAANHTAANRPLTLTGAVSRVDGPRAGDRALQLAGGAATSTTPIVRTDGSYTVMATVRLDRVDRTATAVSQDGTTVSGFELGLRAEGDCPEGVGDSCWAFSTPASDTSSATVAVAASDKPAVAGEWVMLIAVRDVTAGTLQLAVCSLGDREAPFSEPPTVSSAASVGTPATLGAFRVGHGRAGGVPARHWPGAVAQVRTYTGVVSVERLRLTCSNPTAIVPELSPVPTPPPAPSPLPSPPAYYPGYAGSVHVMRGAAWYVNGPGDPSDATAVFGFGIGTDTPVVGDWNGDGVDTVGIFRGSEWSLNDGNDGSAPERVFNYGVASDRPVVGDWNGDGVDTVGIFRGGVWNLNDQNDGSAPERVFTYGNTGDIPVFGDWNGDGVDTVGVFRGGWWYLNDQNDSSAPEHVFGYGNADDVPVAGDWNRDGIDTVGVFRQGSWHLNDENDGSAPEYAFLFGAPGDIPARGSGLRR</sequence>
<dbReference type="Gene3D" id="2.60.120.200">
    <property type="match status" value="1"/>
</dbReference>
<organism evidence="2 3">
    <name type="scientific">Cellulomonas avistercoris</name>
    <dbReference type="NCBI Taxonomy" id="2762242"/>
    <lineage>
        <taxon>Bacteria</taxon>
        <taxon>Bacillati</taxon>
        <taxon>Actinomycetota</taxon>
        <taxon>Actinomycetes</taxon>
        <taxon>Micrococcales</taxon>
        <taxon>Cellulomonadaceae</taxon>
        <taxon>Cellulomonas</taxon>
    </lineage>
</organism>
<dbReference type="RefSeq" id="WP_191781403.1">
    <property type="nucleotide sequence ID" value="NZ_JACSQV010000004.1"/>
</dbReference>
<comment type="caution">
    <text evidence="2">The sequence shown here is derived from an EMBL/GenBank/DDBJ whole genome shotgun (WGS) entry which is preliminary data.</text>
</comment>
<gene>
    <name evidence="2" type="ORF">H9657_05965</name>
</gene>
<name>A0ABR8QBL6_9CELL</name>
<keyword evidence="3" id="KW-1185">Reference proteome</keyword>